<dbReference type="InterPro" id="IPR010799">
    <property type="entry name" value="MlrC_C"/>
</dbReference>
<feature type="domain" description="Microcystin LR degradation protein MlrC C-terminal" evidence="1">
    <location>
        <begin position="301"/>
        <end position="479"/>
    </location>
</feature>
<dbReference type="EMBL" id="JBHLUH010000042">
    <property type="protein sequence ID" value="MFC0530310.1"/>
    <property type="molecule type" value="Genomic_DNA"/>
</dbReference>
<dbReference type="Pfam" id="PF07171">
    <property type="entry name" value="MlrC_C"/>
    <property type="match status" value="1"/>
</dbReference>
<sequence length="498" mass="51881">MLRLAALGISHEANTFSAIPVDLATIQQSGLLVGERIRAEHADAGTTMAGYLAAGQAPDVEVVPLVMTTLVPSGRITAEALRTVADTLTAALSEHGPFDGVLAALHGAAVADGCHDVDGYLLRRFREVVGPGVPIGVALDLHANISDEMIGQSDVLNTYRTNPHVDAKERAREIAEIVIRTARGQVRPTTAFQPLPAVINILCQNTGTAPMADVLADLRTVLAEPGVLTATVAEGYPYADVPEMGMSVVVVTDGDPVAADRHARWLASRVWARRELFDTTRLSPVDALRRASEAARGPVLLLDVGDNIGGGSPGDSVVLLAAARQLGVASLLTIIADPDAVRACVSAGVGGHAALRIGAKTDPRTGPPVEATATVLALHDGRYEDAGPTHSGARYFDAGPSAAVRLDSGQTVVLTSRVTLPLTPVQVTSLGLDLASFQAVVAKGVHSPLAGYGPHVAEVLQVDTPGVTGADLGQFTYHHRRRPLFPFEPDAAYPEGVS</sequence>
<gene>
    <name evidence="3" type="ORF">ACFFIA_21845</name>
</gene>
<comment type="caution">
    <text evidence="3">The sequence shown here is derived from an EMBL/GenBank/DDBJ whole genome shotgun (WGS) entry which is preliminary data.</text>
</comment>
<dbReference type="Pfam" id="PF07364">
    <property type="entry name" value="DUF1485"/>
    <property type="match status" value="1"/>
</dbReference>
<feature type="domain" description="Microcystin LR degradation protein MlrC N-terminal" evidence="2">
    <location>
        <begin position="3"/>
        <end position="291"/>
    </location>
</feature>
<reference evidence="3 4" key="1">
    <citation type="submission" date="2024-09" db="EMBL/GenBank/DDBJ databases">
        <authorList>
            <person name="Sun Q."/>
            <person name="Mori K."/>
        </authorList>
    </citation>
    <scope>NUCLEOTIDE SEQUENCE [LARGE SCALE GENOMIC DNA]</scope>
    <source>
        <strain evidence="3 4">TBRC 3947</strain>
    </source>
</reference>
<dbReference type="RefSeq" id="WP_377253467.1">
    <property type="nucleotide sequence ID" value="NZ_JBHLUH010000042.1"/>
</dbReference>
<accession>A0ABV6M6I8</accession>
<organism evidence="3 4">
    <name type="scientific">Phytohabitans kaempferiae</name>
    <dbReference type="NCBI Taxonomy" id="1620943"/>
    <lineage>
        <taxon>Bacteria</taxon>
        <taxon>Bacillati</taxon>
        <taxon>Actinomycetota</taxon>
        <taxon>Actinomycetes</taxon>
        <taxon>Micromonosporales</taxon>
        <taxon>Micromonosporaceae</taxon>
    </lineage>
</organism>
<evidence type="ECO:0000259" key="2">
    <source>
        <dbReference type="Pfam" id="PF07364"/>
    </source>
</evidence>
<dbReference type="Proteomes" id="UP001589867">
    <property type="component" value="Unassembled WGS sequence"/>
</dbReference>
<protein>
    <submittedName>
        <fullName evidence="3">M81 family metallopeptidase</fullName>
    </submittedName>
</protein>
<dbReference type="InterPro" id="IPR015995">
    <property type="entry name" value="MlrC_N"/>
</dbReference>
<dbReference type="PIRSF" id="PIRSF012702">
    <property type="entry name" value="UCP012702"/>
    <property type="match status" value="1"/>
</dbReference>
<keyword evidence="4" id="KW-1185">Reference proteome</keyword>
<evidence type="ECO:0000313" key="3">
    <source>
        <dbReference type="EMBL" id="MFC0530310.1"/>
    </source>
</evidence>
<proteinExistence type="predicted"/>
<name>A0ABV6M6I8_9ACTN</name>
<dbReference type="InterPro" id="IPR009197">
    <property type="entry name" value="MlrC"/>
</dbReference>
<evidence type="ECO:0000259" key="1">
    <source>
        <dbReference type="Pfam" id="PF07171"/>
    </source>
</evidence>
<evidence type="ECO:0000313" key="4">
    <source>
        <dbReference type="Proteomes" id="UP001589867"/>
    </source>
</evidence>